<evidence type="ECO:0000313" key="3">
    <source>
        <dbReference type="EMBL" id="KAG0277364.1"/>
    </source>
</evidence>
<dbReference type="PANTHER" id="PTHR11102">
    <property type="entry name" value="SEL-1-LIKE PROTEIN"/>
    <property type="match status" value="1"/>
</dbReference>
<gene>
    <name evidence="3" type="ORF">BGZ96_002894</name>
</gene>
<dbReference type="Pfam" id="PF08238">
    <property type="entry name" value="Sel1"/>
    <property type="match status" value="6"/>
</dbReference>
<evidence type="ECO:0000313" key="4">
    <source>
        <dbReference type="Proteomes" id="UP001194696"/>
    </source>
</evidence>
<dbReference type="EMBL" id="JAAAIM010001577">
    <property type="protein sequence ID" value="KAG0277364.1"/>
    <property type="molecule type" value="Genomic_DNA"/>
</dbReference>
<feature type="region of interest" description="Disordered" evidence="2">
    <location>
        <begin position="168"/>
        <end position="203"/>
    </location>
</feature>
<name>A0ABQ7JK86_9FUNG</name>
<organism evidence="3 4">
    <name type="scientific">Linnemannia gamsii</name>
    <dbReference type="NCBI Taxonomy" id="64522"/>
    <lineage>
        <taxon>Eukaryota</taxon>
        <taxon>Fungi</taxon>
        <taxon>Fungi incertae sedis</taxon>
        <taxon>Mucoromycota</taxon>
        <taxon>Mortierellomycotina</taxon>
        <taxon>Mortierellomycetes</taxon>
        <taxon>Mortierellales</taxon>
        <taxon>Mortierellaceae</taxon>
        <taxon>Linnemannia</taxon>
    </lineage>
</organism>
<accession>A0ABQ7JK86</accession>
<dbReference type="PANTHER" id="PTHR11102:SF160">
    <property type="entry name" value="ERAD-ASSOCIATED E3 UBIQUITIN-PROTEIN LIGASE COMPONENT HRD3"/>
    <property type="match status" value="1"/>
</dbReference>
<dbReference type="SMART" id="SM00671">
    <property type="entry name" value="SEL1"/>
    <property type="match status" value="5"/>
</dbReference>
<sequence length="539" mass="60491">MLQAGATLEHIQGFRPVHKSQHPSAVSAPLDSPDVTHIDCYIDPETKKDFILWEDIQQVYEEALFVRYKTKFIPFLKGTDFRSIEPRRIAPVPGVILDIVVGGELGAVNASSLQHTVQNLSLHTPQLSLPSVQRNPTYGLMEEAFKNHSHIDLLAAFIAAAGAQTSLSQGSPVKSTRDRQSNDDTTTTLPCGETTRRTNAPKNSDTTITKELLETLVSAANQGDPKAQIALGDRYRKGEGVNQNRRAAMDWYCMVSSWNPEHARAEYNIGLLYLRNDNLESYLKPRNIFNEEYHKYQERDDDEDKSDIPRNHIMALEWIVKAADQGLADAQFAVAVTIYNECYFYLLGQIDPESASSAVGWMLKAANQGHAGAQYLLGASYKNELFYLPVDIAVATDWLMKAVDQGYLEAQRQLESIYCNYSSNDDDPDDPDDITKALSKIKAWIFKAADQGVARAQFCMGFMYRYGDDGTPQNDFKAFEWTLRAAEQGHTEGQMEIATCYEDGRGVVMDPKKALEWYVRAEQLGHPGAEHDVQRLQDE</sequence>
<dbReference type="InterPro" id="IPR050767">
    <property type="entry name" value="Sel1_AlgK"/>
</dbReference>
<dbReference type="SUPFAM" id="SSF81901">
    <property type="entry name" value="HCP-like"/>
    <property type="match status" value="3"/>
</dbReference>
<evidence type="ECO:0000256" key="1">
    <source>
        <dbReference type="ARBA" id="ARBA00038101"/>
    </source>
</evidence>
<dbReference type="InterPro" id="IPR006597">
    <property type="entry name" value="Sel1-like"/>
</dbReference>
<evidence type="ECO:0000256" key="2">
    <source>
        <dbReference type="SAM" id="MobiDB-lite"/>
    </source>
</evidence>
<dbReference type="InterPro" id="IPR011990">
    <property type="entry name" value="TPR-like_helical_dom_sf"/>
</dbReference>
<reference evidence="3 4" key="1">
    <citation type="journal article" date="2020" name="Fungal Divers.">
        <title>Resolving the Mortierellaceae phylogeny through synthesis of multi-gene phylogenetics and phylogenomics.</title>
        <authorList>
            <person name="Vandepol N."/>
            <person name="Liber J."/>
            <person name="Desiro A."/>
            <person name="Na H."/>
            <person name="Kennedy M."/>
            <person name="Barry K."/>
            <person name="Grigoriev I.V."/>
            <person name="Miller A.N."/>
            <person name="O'Donnell K."/>
            <person name="Stajich J.E."/>
            <person name="Bonito G."/>
        </authorList>
    </citation>
    <scope>NUCLEOTIDE SEQUENCE [LARGE SCALE GENOMIC DNA]</scope>
    <source>
        <strain evidence="3 4">AD045</strain>
    </source>
</reference>
<dbReference type="Proteomes" id="UP001194696">
    <property type="component" value="Unassembled WGS sequence"/>
</dbReference>
<proteinExistence type="inferred from homology"/>
<keyword evidence="4" id="KW-1185">Reference proteome</keyword>
<evidence type="ECO:0008006" key="5">
    <source>
        <dbReference type="Google" id="ProtNLM"/>
    </source>
</evidence>
<protein>
    <recommendedName>
        <fullName evidence="5">HCP-like protein</fullName>
    </recommendedName>
</protein>
<comment type="caution">
    <text evidence="3">The sequence shown here is derived from an EMBL/GenBank/DDBJ whole genome shotgun (WGS) entry which is preliminary data.</text>
</comment>
<dbReference type="Gene3D" id="1.25.40.10">
    <property type="entry name" value="Tetratricopeptide repeat domain"/>
    <property type="match status" value="3"/>
</dbReference>
<comment type="similarity">
    <text evidence="1">Belongs to the sel-1 family.</text>
</comment>